<dbReference type="OrthoDB" id="490158at2"/>
<evidence type="ECO:0000313" key="2">
    <source>
        <dbReference type="Proteomes" id="UP000253034"/>
    </source>
</evidence>
<reference evidence="1 2" key="1">
    <citation type="submission" date="2018-07" db="EMBL/GenBank/DDBJ databases">
        <title>Genomic Encyclopedia of Type Strains, Phase IV (KMG-IV): sequencing the most valuable type-strain genomes for metagenomic binning, comparative biology and taxonomic classification.</title>
        <authorList>
            <person name="Goeker M."/>
        </authorList>
    </citation>
    <scope>NUCLEOTIDE SEQUENCE [LARGE SCALE GENOMIC DNA]</scope>
    <source>
        <strain evidence="1 2">DSM 27016</strain>
    </source>
</reference>
<sequence length="230" mass="26934">MYEKDKIKQERNTLDNNHVCRYSILDNFRLQLDYLNQYLYQRKSVCIGTLGPVGTTSYNAAMYFYKYLKEIKNDLYIDIQLWDNFDLVFRYLLDKKVDLIVVPNAYEKITEMYWEPELKNLFSFLLETPAYGLATKRDEKDRVIKEKVRIASCRPVICLIDKLIRGVIDSKEGYELVLANSTTKAAEMVINGIAEYAVTNETSIENKELEFVSGTFSAEVLWSIFCKKNR</sequence>
<evidence type="ECO:0008006" key="3">
    <source>
        <dbReference type="Google" id="ProtNLM"/>
    </source>
</evidence>
<dbReference type="AlphaFoldDB" id="A0A369B4C6"/>
<gene>
    <name evidence="1" type="ORF">DFR58_11178</name>
</gene>
<proteinExistence type="predicted"/>
<keyword evidence="2" id="KW-1185">Reference proteome</keyword>
<accession>A0A369B4C6</accession>
<dbReference type="Proteomes" id="UP000253034">
    <property type="component" value="Unassembled WGS sequence"/>
</dbReference>
<dbReference type="RefSeq" id="WP_114297886.1">
    <property type="nucleotide sequence ID" value="NZ_QPJT01000011.1"/>
</dbReference>
<comment type="caution">
    <text evidence="1">The sequence shown here is derived from an EMBL/GenBank/DDBJ whole genome shotgun (WGS) entry which is preliminary data.</text>
</comment>
<dbReference type="EMBL" id="QPJT01000011">
    <property type="protein sequence ID" value="RCX16333.1"/>
    <property type="molecule type" value="Genomic_DNA"/>
</dbReference>
<evidence type="ECO:0000313" key="1">
    <source>
        <dbReference type="EMBL" id="RCX16333.1"/>
    </source>
</evidence>
<organism evidence="1 2">
    <name type="scientific">Anaerobacterium chartisolvens</name>
    <dbReference type="NCBI Taxonomy" id="1297424"/>
    <lineage>
        <taxon>Bacteria</taxon>
        <taxon>Bacillati</taxon>
        <taxon>Bacillota</taxon>
        <taxon>Clostridia</taxon>
        <taxon>Eubacteriales</taxon>
        <taxon>Oscillospiraceae</taxon>
        <taxon>Anaerobacterium</taxon>
    </lineage>
</organism>
<protein>
    <recommendedName>
        <fullName evidence="3">Prephenate dehydratase</fullName>
    </recommendedName>
</protein>
<name>A0A369B4C6_9FIRM</name>